<dbReference type="InterPro" id="IPR013217">
    <property type="entry name" value="Methyltransf_12"/>
</dbReference>
<reference evidence="2 3" key="1">
    <citation type="submission" date="2016-03" db="EMBL/GenBank/DDBJ databases">
        <title>Genome sequencing of Devosia sp. S37.</title>
        <authorList>
            <person name="Mohd Nor M."/>
        </authorList>
    </citation>
    <scope>NUCLEOTIDE SEQUENCE [LARGE SCALE GENOMIC DNA]</scope>
    <source>
        <strain evidence="2 3">S37</strain>
    </source>
</reference>
<protein>
    <submittedName>
        <fullName evidence="2">Methyltransferase</fullName>
    </submittedName>
</protein>
<evidence type="ECO:0000313" key="3">
    <source>
        <dbReference type="Proteomes" id="UP000078389"/>
    </source>
</evidence>
<sequence>MAQFAFDAHAAAGYVERPPRQVPGLEGLHKMAALLLGEYVPADGRVLVLGAGGGLELKALAEAQAGWHFHGVDPSADMLALARQVVGPLARRIDLQQGYIADAPEGPFDGAVCLLTFHFIGRAQRLETLRHLRSRLRPGAPLILAHISFSQEEPERSRWIARHAGFAEGRTASGAALDRALGTMGTQLTILPPEEEEAMLAEAGFEGISLFYAGLSFRGWVAYAG</sequence>
<dbReference type="EMBL" id="LVVY01000074">
    <property type="protein sequence ID" value="OAM77994.1"/>
    <property type="molecule type" value="Genomic_DNA"/>
</dbReference>
<keyword evidence="3" id="KW-1185">Reference proteome</keyword>
<dbReference type="AlphaFoldDB" id="A0A178I107"/>
<organism evidence="2 3">
    <name type="scientific">Devosia elaeis</name>
    <dbReference type="NCBI Taxonomy" id="1770058"/>
    <lineage>
        <taxon>Bacteria</taxon>
        <taxon>Pseudomonadati</taxon>
        <taxon>Pseudomonadota</taxon>
        <taxon>Alphaproteobacteria</taxon>
        <taxon>Hyphomicrobiales</taxon>
        <taxon>Devosiaceae</taxon>
        <taxon>Devosia</taxon>
    </lineage>
</organism>
<gene>
    <name evidence="2" type="ORF">A3840_07515</name>
</gene>
<dbReference type="PANTHER" id="PTHR43464:SF58">
    <property type="entry name" value="BLR7975 PROTEIN"/>
    <property type="match status" value="1"/>
</dbReference>
<dbReference type="STRING" id="1770058.A3840_07515"/>
<feature type="domain" description="Methyltransferase type 12" evidence="1">
    <location>
        <begin position="47"/>
        <end position="141"/>
    </location>
</feature>
<dbReference type="Pfam" id="PF08242">
    <property type="entry name" value="Methyltransf_12"/>
    <property type="match status" value="1"/>
</dbReference>
<dbReference type="RefSeq" id="WP_067454246.1">
    <property type="nucleotide sequence ID" value="NZ_LVVY01000074.1"/>
</dbReference>
<dbReference type="GO" id="GO:0032259">
    <property type="term" value="P:methylation"/>
    <property type="evidence" value="ECO:0007669"/>
    <property type="project" value="UniProtKB-KW"/>
</dbReference>
<dbReference type="InterPro" id="IPR029063">
    <property type="entry name" value="SAM-dependent_MTases_sf"/>
</dbReference>
<dbReference type="SUPFAM" id="SSF53335">
    <property type="entry name" value="S-adenosyl-L-methionine-dependent methyltransferases"/>
    <property type="match status" value="1"/>
</dbReference>
<dbReference type="OrthoDB" id="213472at2"/>
<dbReference type="Proteomes" id="UP000078389">
    <property type="component" value="Unassembled WGS sequence"/>
</dbReference>
<dbReference type="PANTHER" id="PTHR43464">
    <property type="entry name" value="METHYLTRANSFERASE"/>
    <property type="match status" value="1"/>
</dbReference>
<dbReference type="CDD" id="cd02440">
    <property type="entry name" value="AdoMet_MTases"/>
    <property type="match status" value="1"/>
</dbReference>
<comment type="caution">
    <text evidence="2">The sequence shown here is derived from an EMBL/GenBank/DDBJ whole genome shotgun (WGS) entry which is preliminary data.</text>
</comment>
<evidence type="ECO:0000259" key="1">
    <source>
        <dbReference type="Pfam" id="PF08242"/>
    </source>
</evidence>
<dbReference type="Gene3D" id="3.40.50.150">
    <property type="entry name" value="Vaccinia Virus protein VP39"/>
    <property type="match status" value="1"/>
</dbReference>
<proteinExistence type="predicted"/>
<keyword evidence="2" id="KW-0489">Methyltransferase</keyword>
<evidence type="ECO:0000313" key="2">
    <source>
        <dbReference type="EMBL" id="OAM77994.1"/>
    </source>
</evidence>
<keyword evidence="2" id="KW-0808">Transferase</keyword>
<accession>A0A178I107</accession>
<dbReference type="GO" id="GO:0008168">
    <property type="term" value="F:methyltransferase activity"/>
    <property type="evidence" value="ECO:0007669"/>
    <property type="project" value="UniProtKB-KW"/>
</dbReference>
<name>A0A178I107_9HYPH</name>